<dbReference type="NCBIfam" id="TIGR01843">
    <property type="entry name" value="type_I_hlyD"/>
    <property type="match status" value="1"/>
</dbReference>
<keyword evidence="5 9" id="KW-0997">Cell inner membrane</keyword>
<keyword evidence="14" id="KW-1185">Reference proteome</keyword>
<dbReference type="InterPro" id="IPR058781">
    <property type="entry name" value="HH_AprE-like"/>
</dbReference>
<evidence type="ECO:0000256" key="3">
    <source>
        <dbReference type="ARBA" id="ARBA00022448"/>
    </source>
</evidence>
<gene>
    <name evidence="13" type="ORF">Q7A36_23905</name>
</gene>
<dbReference type="EMBL" id="JAUTWS010000028">
    <property type="protein sequence ID" value="MDO9711413.1"/>
    <property type="molecule type" value="Genomic_DNA"/>
</dbReference>
<sequence length="456" mass="49780">MQLIEHGGAIPLPSPLPRPTLEAQLEAAIRTPPVGRLARRALLALTVTLLPLGGWATMTHIEQAVLGTGQLIPEGKRKTVTLLEPGILRRLMVKEGSSVEAGQTLALLDVTQAETAADQAKAAFWSGRARIARLRAEQDDRRGLSFPADLEKAAAADPAIAVFLEAERAFFAARWANFDSQVAAQEKQVTQAREQMLGARAQKEGAERQLRSVREQIAGLSRLLVQGFASRFSVLELQRDEAMFGATVGSAGAQETQFREAMAQAEKQLASLRFTRLSDIANDVQTTEAAVAAAAQQLRAAQDILTRREVVAPEAGRVTNIQMFSPGSSIGAGQPILELVPAHDRLIVEGQVQPTDIEQVAVGQRTNLRLTAYRMRELPVLPGRLIHVAPDISTNQNGAQFYTVRAELAPEALARFPDVRLFAGMPVEIYVLGEDRTPLSYFWTPFRHAARRAFRD</sequence>
<keyword evidence="10" id="KW-0175">Coiled coil</keyword>
<feature type="domain" description="AprE-like beta-barrel" evidence="12">
    <location>
        <begin position="346"/>
        <end position="431"/>
    </location>
</feature>
<keyword evidence="3 9" id="KW-0813">Transport</keyword>
<evidence type="ECO:0000313" key="13">
    <source>
        <dbReference type="EMBL" id="MDO9711413.1"/>
    </source>
</evidence>
<dbReference type="InterPro" id="IPR050739">
    <property type="entry name" value="MFP"/>
</dbReference>
<evidence type="ECO:0000256" key="5">
    <source>
        <dbReference type="ARBA" id="ARBA00022519"/>
    </source>
</evidence>
<keyword evidence="8" id="KW-0472">Membrane</keyword>
<name>A0ABT9E5I4_9PROT</name>
<evidence type="ECO:0000256" key="7">
    <source>
        <dbReference type="ARBA" id="ARBA00022989"/>
    </source>
</evidence>
<keyword evidence="4 9" id="KW-1003">Cell membrane</keyword>
<dbReference type="Gene3D" id="1.10.287.1490">
    <property type="match status" value="1"/>
</dbReference>
<evidence type="ECO:0000256" key="9">
    <source>
        <dbReference type="RuleBase" id="RU365093"/>
    </source>
</evidence>
<dbReference type="Gene3D" id="2.40.30.170">
    <property type="match status" value="1"/>
</dbReference>
<protein>
    <recommendedName>
        <fullName evidence="9">Membrane fusion protein (MFP) family protein</fullName>
    </recommendedName>
</protein>
<dbReference type="Gene3D" id="2.40.50.100">
    <property type="match status" value="1"/>
</dbReference>
<feature type="coiled-coil region" evidence="10">
    <location>
        <begin position="182"/>
        <end position="223"/>
    </location>
</feature>
<dbReference type="Pfam" id="PF26002">
    <property type="entry name" value="Beta-barrel_AprE"/>
    <property type="match status" value="1"/>
</dbReference>
<evidence type="ECO:0000256" key="10">
    <source>
        <dbReference type="SAM" id="Coils"/>
    </source>
</evidence>
<dbReference type="RefSeq" id="WP_305106271.1">
    <property type="nucleotide sequence ID" value="NZ_JAUTWS010000028.1"/>
</dbReference>
<comment type="subcellular location">
    <subcellularLocation>
        <location evidence="1 9">Cell inner membrane</location>
        <topology evidence="1 9">Single-pass membrane protein</topology>
    </subcellularLocation>
</comment>
<accession>A0ABT9E5I4</accession>
<evidence type="ECO:0000256" key="6">
    <source>
        <dbReference type="ARBA" id="ARBA00022692"/>
    </source>
</evidence>
<evidence type="ECO:0000259" key="11">
    <source>
        <dbReference type="Pfam" id="PF25994"/>
    </source>
</evidence>
<dbReference type="Proteomes" id="UP001243009">
    <property type="component" value="Unassembled WGS sequence"/>
</dbReference>
<evidence type="ECO:0000313" key="14">
    <source>
        <dbReference type="Proteomes" id="UP001243009"/>
    </source>
</evidence>
<dbReference type="PANTHER" id="PTHR30386:SF17">
    <property type="entry name" value="ALKALINE PROTEASE SECRETION PROTEIN APRE"/>
    <property type="match status" value="1"/>
</dbReference>
<proteinExistence type="inferred from homology"/>
<dbReference type="SUPFAM" id="SSF111369">
    <property type="entry name" value="HlyD-like secretion proteins"/>
    <property type="match status" value="1"/>
</dbReference>
<keyword evidence="7" id="KW-1133">Transmembrane helix</keyword>
<dbReference type="InterPro" id="IPR058982">
    <property type="entry name" value="Beta-barrel_AprE"/>
</dbReference>
<comment type="similarity">
    <text evidence="2 9">Belongs to the membrane fusion protein (MFP) (TC 8.A.1) family.</text>
</comment>
<dbReference type="Pfam" id="PF25994">
    <property type="entry name" value="HH_AprE"/>
    <property type="match status" value="1"/>
</dbReference>
<organism evidence="13 14">
    <name type="scientific">Paracraurococcus lichenis</name>
    <dbReference type="NCBI Taxonomy" id="3064888"/>
    <lineage>
        <taxon>Bacteria</taxon>
        <taxon>Pseudomonadati</taxon>
        <taxon>Pseudomonadota</taxon>
        <taxon>Alphaproteobacteria</taxon>
        <taxon>Acetobacterales</taxon>
        <taxon>Roseomonadaceae</taxon>
        <taxon>Paracraurococcus</taxon>
    </lineage>
</organism>
<feature type="domain" description="AprE-like long alpha-helical hairpin" evidence="11">
    <location>
        <begin position="114"/>
        <end position="303"/>
    </location>
</feature>
<dbReference type="PANTHER" id="PTHR30386">
    <property type="entry name" value="MEMBRANE FUSION SUBUNIT OF EMRAB-TOLC MULTIDRUG EFFLUX PUMP"/>
    <property type="match status" value="1"/>
</dbReference>
<evidence type="ECO:0000259" key="12">
    <source>
        <dbReference type="Pfam" id="PF26002"/>
    </source>
</evidence>
<evidence type="ECO:0000256" key="1">
    <source>
        <dbReference type="ARBA" id="ARBA00004377"/>
    </source>
</evidence>
<comment type="caution">
    <text evidence="13">The sequence shown here is derived from an EMBL/GenBank/DDBJ whole genome shotgun (WGS) entry which is preliminary data.</text>
</comment>
<evidence type="ECO:0000256" key="8">
    <source>
        <dbReference type="ARBA" id="ARBA00023136"/>
    </source>
</evidence>
<keyword evidence="6" id="KW-0812">Transmembrane</keyword>
<dbReference type="PRINTS" id="PR01490">
    <property type="entry name" value="RTXTOXIND"/>
</dbReference>
<evidence type="ECO:0000256" key="4">
    <source>
        <dbReference type="ARBA" id="ARBA00022475"/>
    </source>
</evidence>
<evidence type="ECO:0000256" key="2">
    <source>
        <dbReference type="ARBA" id="ARBA00009477"/>
    </source>
</evidence>
<dbReference type="InterPro" id="IPR010129">
    <property type="entry name" value="T1SS_HlyD"/>
</dbReference>
<reference evidence="13 14" key="1">
    <citation type="submission" date="2023-08" db="EMBL/GenBank/DDBJ databases">
        <title>The draft genome sequence of Paracraurococcus sp. LOR1-02.</title>
        <authorList>
            <person name="Kingkaew E."/>
            <person name="Tanasupawat S."/>
        </authorList>
    </citation>
    <scope>NUCLEOTIDE SEQUENCE [LARGE SCALE GENOMIC DNA]</scope>
    <source>
        <strain evidence="13 14">LOR1-02</strain>
    </source>
</reference>